<gene>
    <name evidence="1" type="ORF">CO053_03595</name>
</gene>
<proteinExistence type="predicted"/>
<dbReference type="SUPFAM" id="SSF48371">
    <property type="entry name" value="ARM repeat"/>
    <property type="match status" value="1"/>
</dbReference>
<name>A0A2M8EU60_9BACT</name>
<protein>
    <submittedName>
        <fullName evidence="1">DNA alkylation repair protein</fullName>
    </submittedName>
</protein>
<accession>A0A2M8EU60</accession>
<dbReference type="Gene3D" id="1.25.10.90">
    <property type="match status" value="1"/>
</dbReference>
<dbReference type="AlphaFoldDB" id="A0A2M8EU60"/>
<dbReference type="EMBL" id="PFSE01000056">
    <property type="protein sequence ID" value="PJC28644.1"/>
    <property type="molecule type" value="Genomic_DNA"/>
</dbReference>
<sequence>MNDLKNLKNDLRSFQRLEKAKILMRFFKTGKGEYGEGDEFLGLMTDETRSVAKKYFDLPLADISKLLASKLHEERVVAVMILAKRLNKADLSGKKEIYDFYFENISGINNWDLVDSSAPIIVGGYLYLSGETREVLYKLVKSNNLWKKRIAMMATFYFIKERDFSDALKIAEILVNDSHDLIHKAVGWMLREVGNRDIGTEEKFLEKYYKQMPRTMLRYAIEKFPEEKRQKCLKGKI</sequence>
<dbReference type="InterPro" id="IPR014825">
    <property type="entry name" value="DNA_alkylation"/>
</dbReference>
<dbReference type="PANTHER" id="PTHR34070">
    <property type="entry name" value="ARMADILLO-TYPE FOLD"/>
    <property type="match status" value="1"/>
</dbReference>
<dbReference type="CDD" id="cd06561">
    <property type="entry name" value="AlkD_like"/>
    <property type="match status" value="1"/>
</dbReference>
<comment type="caution">
    <text evidence="1">The sequence shown here is derived from an EMBL/GenBank/DDBJ whole genome shotgun (WGS) entry which is preliminary data.</text>
</comment>
<dbReference type="Proteomes" id="UP000230885">
    <property type="component" value="Unassembled WGS sequence"/>
</dbReference>
<dbReference type="InterPro" id="IPR016024">
    <property type="entry name" value="ARM-type_fold"/>
</dbReference>
<evidence type="ECO:0000313" key="1">
    <source>
        <dbReference type="EMBL" id="PJC28644.1"/>
    </source>
</evidence>
<evidence type="ECO:0000313" key="2">
    <source>
        <dbReference type="Proteomes" id="UP000230885"/>
    </source>
</evidence>
<organism evidence="1 2">
    <name type="scientific">Candidatus Shapirobacteria bacterium CG_4_9_14_0_2_um_filter_40_11</name>
    <dbReference type="NCBI Taxonomy" id="1974876"/>
    <lineage>
        <taxon>Bacteria</taxon>
        <taxon>Candidatus Shapironibacteriota</taxon>
    </lineage>
</organism>
<dbReference type="PANTHER" id="PTHR34070:SF1">
    <property type="entry name" value="DNA ALKYLATION REPAIR PROTEIN"/>
    <property type="match status" value="1"/>
</dbReference>
<dbReference type="Pfam" id="PF08713">
    <property type="entry name" value="DNA_alkylation"/>
    <property type="match status" value="1"/>
</dbReference>
<reference evidence="2" key="1">
    <citation type="submission" date="2017-09" db="EMBL/GenBank/DDBJ databases">
        <title>Depth-based differentiation of microbial function through sediment-hosted aquifers and enrichment of novel symbionts in the deep terrestrial subsurface.</title>
        <authorList>
            <person name="Probst A.J."/>
            <person name="Ladd B."/>
            <person name="Jarett J.K."/>
            <person name="Geller-Mcgrath D.E."/>
            <person name="Sieber C.M.K."/>
            <person name="Emerson J.B."/>
            <person name="Anantharaman K."/>
            <person name="Thomas B.C."/>
            <person name="Malmstrom R."/>
            <person name="Stieglmeier M."/>
            <person name="Klingl A."/>
            <person name="Woyke T."/>
            <person name="Ryan C.M."/>
            <person name="Banfield J.F."/>
        </authorList>
    </citation>
    <scope>NUCLEOTIDE SEQUENCE [LARGE SCALE GENOMIC DNA]</scope>
</reference>